<reference evidence="10" key="1">
    <citation type="submission" date="2024-07" db="EMBL/GenBank/DDBJ databases">
        <title>Complete genome sequences of cellulolytic bacteria, Kitasatospora sp. CMC57 and Streptomyces sp. CMC78, isolated from Japanese agricultural soil.</title>
        <authorList>
            <person name="Hashimoto T."/>
            <person name="Ito M."/>
            <person name="Iwamoto M."/>
            <person name="Fukahori D."/>
            <person name="Shoda T."/>
            <person name="Sakoda M."/>
            <person name="Morohoshi T."/>
            <person name="Mitsuboshi M."/>
            <person name="Nishizawa T."/>
        </authorList>
    </citation>
    <scope>NUCLEOTIDE SEQUENCE</scope>
    <source>
        <strain evidence="10">CMC57</strain>
    </source>
</reference>
<dbReference type="EMBL" id="AP035881">
    <property type="protein sequence ID" value="BFP48875.1"/>
    <property type="molecule type" value="Genomic_DNA"/>
</dbReference>
<dbReference type="InterPro" id="IPR013786">
    <property type="entry name" value="AcylCoA_DH/ox_N"/>
</dbReference>
<keyword evidence="5 6" id="KW-0560">Oxidoreductase</keyword>
<dbReference type="Pfam" id="PF02770">
    <property type="entry name" value="Acyl-CoA_dh_M"/>
    <property type="match status" value="1"/>
</dbReference>
<comment type="similarity">
    <text evidence="2 6">Belongs to the acyl-CoA dehydrogenase family.</text>
</comment>
<evidence type="ECO:0000259" key="8">
    <source>
        <dbReference type="Pfam" id="PF02770"/>
    </source>
</evidence>
<dbReference type="GO" id="GO:0050660">
    <property type="term" value="F:flavin adenine dinucleotide binding"/>
    <property type="evidence" value="ECO:0007669"/>
    <property type="project" value="InterPro"/>
</dbReference>
<keyword evidence="4 6" id="KW-0274">FAD</keyword>
<organism evidence="10">
    <name type="scientific">Kitasatospora sp. CMC57</name>
    <dbReference type="NCBI Taxonomy" id="3231513"/>
    <lineage>
        <taxon>Bacteria</taxon>
        <taxon>Bacillati</taxon>
        <taxon>Actinomycetota</taxon>
        <taxon>Actinomycetes</taxon>
        <taxon>Kitasatosporales</taxon>
        <taxon>Streptomycetaceae</taxon>
        <taxon>Kitasatospora</taxon>
    </lineage>
</organism>
<dbReference type="Pfam" id="PF02771">
    <property type="entry name" value="Acyl-CoA_dh_N"/>
    <property type="match status" value="1"/>
</dbReference>
<evidence type="ECO:0000256" key="3">
    <source>
        <dbReference type="ARBA" id="ARBA00022630"/>
    </source>
</evidence>
<dbReference type="Gene3D" id="1.10.540.10">
    <property type="entry name" value="Acyl-CoA dehydrogenase/oxidase, N-terminal domain"/>
    <property type="match status" value="1"/>
</dbReference>
<dbReference type="SUPFAM" id="SSF56645">
    <property type="entry name" value="Acyl-CoA dehydrogenase NM domain-like"/>
    <property type="match status" value="1"/>
</dbReference>
<dbReference type="InterPro" id="IPR009075">
    <property type="entry name" value="AcylCo_DH/oxidase_C"/>
</dbReference>
<evidence type="ECO:0000313" key="10">
    <source>
        <dbReference type="EMBL" id="BFP48875.1"/>
    </source>
</evidence>
<dbReference type="InterPro" id="IPR052161">
    <property type="entry name" value="Mycobact_Acyl-CoA_DH"/>
</dbReference>
<dbReference type="RefSeq" id="WP_407991050.1">
    <property type="nucleotide sequence ID" value="NZ_AP035881.2"/>
</dbReference>
<dbReference type="GO" id="GO:0016627">
    <property type="term" value="F:oxidoreductase activity, acting on the CH-CH group of donors"/>
    <property type="evidence" value="ECO:0007669"/>
    <property type="project" value="InterPro"/>
</dbReference>
<evidence type="ECO:0000256" key="4">
    <source>
        <dbReference type="ARBA" id="ARBA00022827"/>
    </source>
</evidence>
<comment type="cofactor">
    <cofactor evidence="1 6">
        <name>FAD</name>
        <dbReference type="ChEBI" id="CHEBI:57692"/>
    </cofactor>
</comment>
<dbReference type="PANTHER" id="PTHR43292">
    <property type="entry name" value="ACYL-COA DEHYDROGENASE"/>
    <property type="match status" value="1"/>
</dbReference>
<keyword evidence="3 6" id="KW-0285">Flavoprotein</keyword>
<proteinExistence type="inferred from homology"/>
<dbReference type="PANTHER" id="PTHR43292:SF4">
    <property type="entry name" value="ACYL-COA DEHYDROGENASE FADE34"/>
    <property type="match status" value="1"/>
</dbReference>
<dbReference type="AlphaFoldDB" id="A0AB33K3S6"/>
<evidence type="ECO:0000259" key="9">
    <source>
        <dbReference type="Pfam" id="PF02771"/>
    </source>
</evidence>
<name>A0AB33K3S6_9ACTN</name>
<dbReference type="InterPro" id="IPR037069">
    <property type="entry name" value="AcylCoA_DH/ox_N_sf"/>
</dbReference>
<dbReference type="GO" id="GO:0005886">
    <property type="term" value="C:plasma membrane"/>
    <property type="evidence" value="ECO:0007669"/>
    <property type="project" value="TreeGrafter"/>
</dbReference>
<dbReference type="Gene3D" id="1.20.140.10">
    <property type="entry name" value="Butyryl-CoA Dehydrogenase, subunit A, domain 3"/>
    <property type="match status" value="1"/>
</dbReference>
<evidence type="ECO:0000256" key="5">
    <source>
        <dbReference type="ARBA" id="ARBA00023002"/>
    </source>
</evidence>
<accession>A0AB33K3S6</accession>
<evidence type="ECO:0000256" key="1">
    <source>
        <dbReference type="ARBA" id="ARBA00001974"/>
    </source>
</evidence>
<dbReference type="SUPFAM" id="SSF47203">
    <property type="entry name" value="Acyl-CoA dehydrogenase C-terminal domain-like"/>
    <property type="match status" value="1"/>
</dbReference>
<protein>
    <submittedName>
        <fullName evidence="10">Acyl-CoA dehydrogenase</fullName>
    </submittedName>
</protein>
<gene>
    <name evidence="10" type="ORF">KCMC57_52430</name>
</gene>
<evidence type="ECO:0000256" key="2">
    <source>
        <dbReference type="ARBA" id="ARBA00009347"/>
    </source>
</evidence>
<dbReference type="FunFam" id="2.40.110.10:FF:000011">
    <property type="entry name" value="Acyl-CoA dehydrogenase FadE34"/>
    <property type="match status" value="1"/>
</dbReference>
<dbReference type="InterPro" id="IPR036250">
    <property type="entry name" value="AcylCo_DH-like_C"/>
</dbReference>
<dbReference type="Pfam" id="PF00441">
    <property type="entry name" value="Acyl-CoA_dh_1"/>
    <property type="match status" value="1"/>
</dbReference>
<dbReference type="Gene3D" id="2.40.110.10">
    <property type="entry name" value="Butyryl-CoA Dehydrogenase, subunit A, domain 2"/>
    <property type="match status" value="1"/>
</dbReference>
<dbReference type="InterPro" id="IPR046373">
    <property type="entry name" value="Acyl-CoA_Oxase/DH_mid-dom_sf"/>
</dbReference>
<dbReference type="InterPro" id="IPR009100">
    <property type="entry name" value="AcylCoA_DH/oxidase_NM_dom_sf"/>
</dbReference>
<evidence type="ECO:0000256" key="6">
    <source>
        <dbReference type="RuleBase" id="RU362125"/>
    </source>
</evidence>
<feature type="domain" description="Acyl-CoA dehydrogenase/oxidase N-terminal" evidence="9">
    <location>
        <begin position="12"/>
        <end position="103"/>
    </location>
</feature>
<sequence length="389" mass="42905">MDVRELTRALLAEHDPAGTDRLDFLRARFDAGLAWVHFPPGLGGLGLPRSEQAVVEAELAAAGAPDNEPRRIGIGLGMAAPTILRYGTDQQKQRFLRPLWTGEEVWCQLFSEPGAGSDLAALGTRAVRDGDDWVVDGQKVWTSIAHTARWAILIARTDPDVPKHRGISYFVCDMTDPGVEVRPLRQLTGEAEFNEVFLTGVRIPDAHRIGAVGEGWQVAQTTLNNERVAIGGQATPREGGMIGVVADTWRARPELRSHELHQRLLRSWLDAEVIRLTGERLRQQLTSGQPGPEGAAMKLAFARLAQELSGLEVELLGEQGLAYDDWTMTRPEVVDFTGREAGYRYLRAKGNSIEGGSSEILRNVIAERVLGLPPEPRTDKDLPWKELPR</sequence>
<dbReference type="InterPro" id="IPR006091">
    <property type="entry name" value="Acyl-CoA_Oxase/DH_mid-dom"/>
</dbReference>
<feature type="domain" description="Acyl-CoA oxidase/dehydrogenase middle" evidence="8">
    <location>
        <begin position="107"/>
        <end position="191"/>
    </location>
</feature>
<evidence type="ECO:0000259" key="7">
    <source>
        <dbReference type="Pfam" id="PF00441"/>
    </source>
</evidence>
<feature type="domain" description="Acyl-CoA dehydrogenase/oxidase C-terminal" evidence="7">
    <location>
        <begin position="213"/>
        <end position="370"/>
    </location>
</feature>